<evidence type="ECO:0000256" key="4">
    <source>
        <dbReference type="ARBA" id="ARBA00023054"/>
    </source>
</evidence>
<dbReference type="InterPro" id="IPR003481">
    <property type="entry name" value="FliD_N"/>
</dbReference>
<evidence type="ECO:0000256" key="3">
    <source>
        <dbReference type="ARBA" id="ARBA00011255"/>
    </source>
</evidence>
<gene>
    <name evidence="10" type="primary">fliD_2</name>
    <name evidence="10" type="ORF">GALL_69340</name>
</gene>
<keyword evidence="10" id="KW-0282">Flagellum</keyword>
<evidence type="ECO:0000259" key="9">
    <source>
        <dbReference type="Pfam" id="PF07195"/>
    </source>
</evidence>
<evidence type="ECO:0000256" key="5">
    <source>
        <dbReference type="ARBA" id="ARBA00023143"/>
    </source>
</evidence>
<evidence type="ECO:0000256" key="1">
    <source>
        <dbReference type="ARBA" id="ARBA00004365"/>
    </source>
</evidence>
<protein>
    <recommendedName>
        <fullName evidence="7">Filament cap protein</fullName>
    </recommendedName>
    <alternativeName>
        <fullName evidence="6">Flagellar cap protein</fullName>
    </alternativeName>
</protein>
<keyword evidence="10" id="KW-0969">Cilium</keyword>
<dbReference type="InterPro" id="IPR040026">
    <property type="entry name" value="FliD"/>
</dbReference>
<accession>A0A1J5SSD9</accession>
<dbReference type="GO" id="GO:0009421">
    <property type="term" value="C:bacterial-type flagellum filament cap"/>
    <property type="evidence" value="ECO:0007669"/>
    <property type="project" value="InterPro"/>
</dbReference>
<evidence type="ECO:0000256" key="2">
    <source>
        <dbReference type="ARBA" id="ARBA00009764"/>
    </source>
</evidence>
<dbReference type="InterPro" id="IPR010809">
    <property type="entry name" value="FliD_C"/>
</dbReference>
<comment type="similarity">
    <text evidence="2">Belongs to the FliD family.</text>
</comment>
<evidence type="ECO:0000256" key="7">
    <source>
        <dbReference type="ARBA" id="ARBA00033192"/>
    </source>
</evidence>
<evidence type="ECO:0000313" key="10">
    <source>
        <dbReference type="EMBL" id="OIR11441.1"/>
    </source>
</evidence>
<organism evidence="10">
    <name type="scientific">mine drainage metagenome</name>
    <dbReference type="NCBI Taxonomy" id="410659"/>
    <lineage>
        <taxon>unclassified sequences</taxon>
        <taxon>metagenomes</taxon>
        <taxon>ecological metagenomes</taxon>
    </lineage>
</organism>
<dbReference type="AlphaFoldDB" id="A0A1J5SSD9"/>
<proteinExistence type="inferred from homology"/>
<feature type="domain" description="Flagellar hook-associated protein 2 C-terminal" evidence="9">
    <location>
        <begin position="232"/>
        <end position="454"/>
    </location>
</feature>
<name>A0A1J5SSD9_9ZZZZ</name>
<evidence type="ECO:0000256" key="6">
    <source>
        <dbReference type="ARBA" id="ARBA00033074"/>
    </source>
</evidence>
<feature type="domain" description="Flagellar hook-associated protein 2 N-terminal" evidence="8">
    <location>
        <begin position="15"/>
        <end position="106"/>
    </location>
</feature>
<dbReference type="Pfam" id="PF02465">
    <property type="entry name" value="FliD_N"/>
    <property type="match status" value="1"/>
</dbReference>
<dbReference type="GO" id="GO:0007155">
    <property type="term" value="P:cell adhesion"/>
    <property type="evidence" value="ECO:0007669"/>
    <property type="project" value="InterPro"/>
</dbReference>
<comment type="caution">
    <text evidence="10">The sequence shown here is derived from an EMBL/GenBank/DDBJ whole genome shotgun (WGS) entry which is preliminary data.</text>
</comment>
<keyword evidence="4" id="KW-0175">Coiled coil</keyword>
<keyword evidence="10" id="KW-0966">Cell projection</keyword>
<keyword evidence="5" id="KW-0975">Bacterial flagellum</keyword>
<dbReference type="EMBL" id="MLJW01000020">
    <property type="protein sequence ID" value="OIR11441.1"/>
    <property type="molecule type" value="Genomic_DNA"/>
</dbReference>
<dbReference type="Pfam" id="PF07195">
    <property type="entry name" value="FliD_C"/>
    <property type="match status" value="1"/>
</dbReference>
<comment type="subcellular location">
    <subcellularLocation>
        <location evidence="1">Bacterial flagellum</location>
    </subcellularLocation>
</comment>
<comment type="subunit">
    <text evidence="3">Homopentamer.</text>
</comment>
<dbReference type="PANTHER" id="PTHR30288:SF0">
    <property type="entry name" value="FLAGELLAR HOOK-ASSOCIATED PROTEIN 2"/>
    <property type="match status" value="1"/>
</dbReference>
<dbReference type="GO" id="GO:0071973">
    <property type="term" value="P:bacterial-type flagellum-dependent cell motility"/>
    <property type="evidence" value="ECO:0007669"/>
    <property type="project" value="TreeGrafter"/>
</dbReference>
<sequence>MATTSVAASTSAGTIDVPSLVSQLMTVERQPINTLNTQVASYQSQISSLGTIQGLISSFQSAEQSLTTSLQGFSAVSSNAGITATATSSAVAGTYSLNVSFLAQAQSLVATGQTSTTATINAGTSTTVTFDFGTTSGTTFTSNGSGTKSITIDSTNNTLQGIRDAINAANIGVTATIVNDGSATPYRLVVSSNSTGASNSLKITTNGAGNGVDTLLAYDPAGTKNMSQTVAAQDASYTMNGITMTSQTNTVSSAIQGVTFTLGTITTAPATLAVSHNTGAVQTAATNFVSAYNALYSELKSRSAYGSATSAAGSLAGDGTVRLMMGQLQSIFMTPATPAAGGSLTSLAQVGITTQADGTLKLDSTTLSSALANNYSDVTNLFNSATGFATRLDAWATSTITAGGLISQHITDINTSITGLNNKISQLNIRMNALQAYYTTQYSNLNMMLSSMNSTSSYLTQALTSTK</sequence>
<dbReference type="PANTHER" id="PTHR30288">
    <property type="entry name" value="FLAGELLAR CAP/ASSEMBLY PROTEIN FLID"/>
    <property type="match status" value="1"/>
</dbReference>
<evidence type="ECO:0000259" key="8">
    <source>
        <dbReference type="Pfam" id="PF02465"/>
    </source>
</evidence>
<reference evidence="10" key="1">
    <citation type="submission" date="2016-10" db="EMBL/GenBank/DDBJ databases">
        <title>Sequence of Gallionella enrichment culture.</title>
        <authorList>
            <person name="Poehlein A."/>
            <person name="Muehling M."/>
            <person name="Daniel R."/>
        </authorList>
    </citation>
    <scope>NUCLEOTIDE SEQUENCE</scope>
</reference>
<dbReference type="GO" id="GO:0009424">
    <property type="term" value="C:bacterial-type flagellum hook"/>
    <property type="evidence" value="ECO:0007669"/>
    <property type="project" value="InterPro"/>
</dbReference>